<keyword evidence="2" id="KW-0548">Nucleotidyltransferase</keyword>
<comment type="caution">
    <text evidence="8">The sequence shown here is derived from an EMBL/GenBank/DDBJ whole genome shotgun (WGS) entry which is preliminary data.</text>
</comment>
<dbReference type="OrthoDB" id="1432876at2759"/>
<evidence type="ECO:0000259" key="7">
    <source>
        <dbReference type="Pfam" id="PF17917"/>
    </source>
</evidence>
<proteinExistence type="predicted"/>
<dbReference type="AlphaFoldDB" id="A0A371FA76"/>
<evidence type="ECO:0000256" key="6">
    <source>
        <dbReference type="ARBA" id="ARBA00022918"/>
    </source>
</evidence>
<accession>A0A371FA76</accession>
<gene>
    <name evidence="8" type="ORF">CR513_44949</name>
</gene>
<organism evidence="8 9">
    <name type="scientific">Mucuna pruriens</name>
    <name type="common">Velvet bean</name>
    <name type="synonym">Dolichos pruriens</name>
    <dbReference type="NCBI Taxonomy" id="157652"/>
    <lineage>
        <taxon>Eukaryota</taxon>
        <taxon>Viridiplantae</taxon>
        <taxon>Streptophyta</taxon>
        <taxon>Embryophyta</taxon>
        <taxon>Tracheophyta</taxon>
        <taxon>Spermatophyta</taxon>
        <taxon>Magnoliopsida</taxon>
        <taxon>eudicotyledons</taxon>
        <taxon>Gunneridae</taxon>
        <taxon>Pentapetalae</taxon>
        <taxon>rosids</taxon>
        <taxon>fabids</taxon>
        <taxon>Fabales</taxon>
        <taxon>Fabaceae</taxon>
        <taxon>Papilionoideae</taxon>
        <taxon>50 kb inversion clade</taxon>
        <taxon>NPAAA clade</taxon>
        <taxon>indigoferoid/millettioid clade</taxon>
        <taxon>Phaseoleae</taxon>
        <taxon>Mucuna</taxon>
    </lineage>
</organism>
<keyword evidence="1" id="KW-0808">Transferase</keyword>
<evidence type="ECO:0000313" key="8">
    <source>
        <dbReference type="EMBL" id="RDX75195.1"/>
    </source>
</evidence>
<evidence type="ECO:0000313" key="9">
    <source>
        <dbReference type="Proteomes" id="UP000257109"/>
    </source>
</evidence>
<dbReference type="Proteomes" id="UP000257109">
    <property type="component" value="Unassembled WGS sequence"/>
</dbReference>
<keyword evidence="9" id="KW-1185">Reference proteome</keyword>
<dbReference type="PANTHER" id="PTHR34072:SF57">
    <property type="entry name" value="RNA-DIRECTED DNA POLYMERASE"/>
    <property type="match status" value="1"/>
</dbReference>
<evidence type="ECO:0000256" key="1">
    <source>
        <dbReference type="ARBA" id="ARBA00022679"/>
    </source>
</evidence>
<dbReference type="EMBL" id="QJKJ01009905">
    <property type="protein sequence ID" value="RDX75195.1"/>
    <property type="molecule type" value="Genomic_DNA"/>
</dbReference>
<protein>
    <recommendedName>
        <fullName evidence="7">Reverse transcriptase RNase H-like domain-containing protein</fullName>
    </recommendedName>
</protein>
<keyword evidence="4" id="KW-0255">Endonuclease</keyword>
<keyword evidence="5" id="KW-0378">Hydrolase</keyword>
<evidence type="ECO:0000256" key="4">
    <source>
        <dbReference type="ARBA" id="ARBA00022759"/>
    </source>
</evidence>
<keyword evidence="6" id="KW-0695">RNA-directed DNA polymerase</keyword>
<dbReference type="InterPro" id="IPR043502">
    <property type="entry name" value="DNA/RNA_pol_sf"/>
</dbReference>
<keyword evidence="3" id="KW-0540">Nuclease</keyword>
<dbReference type="PANTHER" id="PTHR34072">
    <property type="entry name" value="ENZYMATIC POLYPROTEIN-RELATED"/>
    <property type="match status" value="1"/>
</dbReference>
<reference evidence="8" key="1">
    <citation type="submission" date="2018-05" db="EMBL/GenBank/DDBJ databases">
        <title>Draft genome of Mucuna pruriens seed.</title>
        <authorList>
            <person name="Nnadi N.E."/>
            <person name="Vos R."/>
            <person name="Hasami M.H."/>
            <person name="Devisetty U.K."/>
            <person name="Aguiy J.C."/>
        </authorList>
    </citation>
    <scope>NUCLEOTIDE SEQUENCE [LARGE SCALE GENOMIC DNA]</scope>
    <source>
        <strain evidence="8">JCA_2017</strain>
    </source>
</reference>
<evidence type="ECO:0000256" key="2">
    <source>
        <dbReference type="ARBA" id="ARBA00022695"/>
    </source>
</evidence>
<evidence type="ECO:0000256" key="3">
    <source>
        <dbReference type="ARBA" id="ARBA00022722"/>
    </source>
</evidence>
<name>A0A371FA76_MUCPR</name>
<evidence type="ECO:0000256" key="5">
    <source>
        <dbReference type="ARBA" id="ARBA00022801"/>
    </source>
</evidence>
<dbReference type="Pfam" id="PF17917">
    <property type="entry name" value="RT_RNaseH"/>
    <property type="match status" value="1"/>
</dbReference>
<dbReference type="SUPFAM" id="SSF56672">
    <property type="entry name" value="DNA/RNA polymerases"/>
    <property type="match status" value="1"/>
</dbReference>
<feature type="non-terminal residue" evidence="8">
    <location>
        <position position="1"/>
    </location>
</feature>
<dbReference type="InterPro" id="IPR041373">
    <property type="entry name" value="RT_RNaseH"/>
</dbReference>
<sequence length="129" mass="14575">MCDASNSVLGTILGQRVRTGKPAHVIAYVSRTMDPTQMNYTTMEKELMAIGADNTVADHLSRIKGKVDPVPIRDDFPDEQLLLVPHNQPWFADICNFLVASTFLLGASKYYKEKIQSDAKHYIWDDPYL</sequence>
<feature type="domain" description="Reverse transcriptase RNase H-like" evidence="7">
    <location>
        <begin position="2"/>
        <end position="50"/>
    </location>
</feature>